<dbReference type="PANTHER" id="PTHR43025:SF3">
    <property type="entry name" value="MONOGALACTOSYLDIACYLGLYCEROL SYNTHASE 1, CHLOROPLASTIC"/>
    <property type="match status" value="1"/>
</dbReference>
<dbReference type="GO" id="GO:0009247">
    <property type="term" value="P:glycolipid biosynthetic process"/>
    <property type="evidence" value="ECO:0007669"/>
    <property type="project" value="InterPro"/>
</dbReference>
<feature type="domain" description="Diacylglycerol glucosyltransferase N-terminal" evidence="6">
    <location>
        <begin position="62"/>
        <end position="227"/>
    </location>
</feature>
<organism evidence="7 8">
    <name type="scientific">Dendrosporobacter quercicolus</name>
    <dbReference type="NCBI Taxonomy" id="146817"/>
    <lineage>
        <taxon>Bacteria</taxon>
        <taxon>Bacillati</taxon>
        <taxon>Bacillota</taxon>
        <taxon>Negativicutes</taxon>
        <taxon>Selenomonadales</taxon>
        <taxon>Sporomusaceae</taxon>
        <taxon>Dendrosporobacter</taxon>
    </lineage>
</organism>
<keyword evidence="8" id="KW-1185">Reference proteome</keyword>
<dbReference type="InterPro" id="IPR007235">
    <property type="entry name" value="Glyco_trans_28_C"/>
</dbReference>
<gene>
    <name evidence="7" type="ORF">SAMN04488502_106101</name>
</gene>
<dbReference type="STRING" id="146817.SAMN04488502_106101"/>
<name>A0A1G9UXY4_9FIRM</name>
<evidence type="ECO:0000313" key="8">
    <source>
        <dbReference type="Proteomes" id="UP000214880"/>
    </source>
</evidence>
<dbReference type="PANTHER" id="PTHR43025">
    <property type="entry name" value="MONOGALACTOSYLDIACYLGLYCEROL SYNTHASE"/>
    <property type="match status" value="1"/>
</dbReference>
<evidence type="ECO:0000256" key="1">
    <source>
        <dbReference type="ARBA" id="ARBA00004370"/>
    </source>
</evidence>
<evidence type="ECO:0000256" key="3">
    <source>
        <dbReference type="ARBA" id="ARBA00022676"/>
    </source>
</evidence>
<evidence type="ECO:0000256" key="4">
    <source>
        <dbReference type="ARBA" id="ARBA00022679"/>
    </source>
</evidence>
<dbReference type="OrthoDB" id="9815663at2"/>
<dbReference type="SUPFAM" id="SSF53756">
    <property type="entry name" value="UDP-Glycosyltransferase/glycogen phosphorylase"/>
    <property type="match status" value="1"/>
</dbReference>
<keyword evidence="3" id="KW-0328">Glycosyltransferase</keyword>
<dbReference type="AlphaFoldDB" id="A0A1G9UXY4"/>
<dbReference type="Gene3D" id="3.40.50.2000">
    <property type="entry name" value="Glycogen Phosphorylase B"/>
    <property type="match status" value="1"/>
</dbReference>
<evidence type="ECO:0000259" key="5">
    <source>
        <dbReference type="Pfam" id="PF04101"/>
    </source>
</evidence>
<keyword evidence="4 7" id="KW-0808">Transferase</keyword>
<dbReference type="InterPro" id="IPR050519">
    <property type="entry name" value="Glycosyltransf_28_UgtP"/>
</dbReference>
<dbReference type="Pfam" id="PF06925">
    <property type="entry name" value="MGDG_synth"/>
    <property type="match status" value="1"/>
</dbReference>
<dbReference type="Pfam" id="PF04101">
    <property type="entry name" value="Glyco_tran_28_C"/>
    <property type="match status" value="1"/>
</dbReference>
<feature type="domain" description="Glycosyl transferase family 28 C-terminal" evidence="5">
    <location>
        <begin position="252"/>
        <end position="405"/>
    </location>
</feature>
<dbReference type="GO" id="GO:0016758">
    <property type="term" value="F:hexosyltransferase activity"/>
    <property type="evidence" value="ECO:0007669"/>
    <property type="project" value="InterPro"/>
</dbReference>
<dbReference type="EMBL" id="FNHB01000006">
    <property type="protein sequence ID" value="SDM64686.1"/>
    <property type="molecule type" value="Genomic_DNA"/>
</dbReference>
<protein>
    <submittedName>
        <fullName evidence="7">Processive 1,2-diacylglycerol beta-glucosyltransferase</fullName>
    </submittedName>
</protein>
<evidence type="ECO:0000259" key="6">
    <source>
        <dbReference type="Pfam" id="PF06925"/>
    </source>
</evidence>
<comment type="similarity">
    <text evidence="2">Belongs to the glycosyltransferase 28 family.</text>
</comment>
<proteinExistence type="inferred from homology"/>
<dbReference type="Proteomes" id="UP000214880">
    <property type="component" value="Unassembled WGS sequence"/>
</dbReference>
<accession>A0A1G9UXY4</accession>
<reference evidence="7 8" key="1">
    <citation type="submission" date="2016-10" db="EMBL/GenBank/DDBJ databases">
        <authorList>
            <person name="de Groot N.N."/>
        </authorList>
    </citation>
    <scope>NUCLEOTIDE SEQUENCE [LARGE SCALE GENOMIC DNA]</scope>
    <source>
        <strain evidence="7 8">DSM 1736</strain>
    </source>
</reference>
<evidence type="ECO:0000313" key="7">
    <source>
        <dbReference type="EMBL" id="SDM64686.1"/>
    </source>
</evidence>
<dbReference type="GO" id="GO:0016020">
    <property type="term" value="C:membrane"/>
    <property type="evidence" value="ECO:0007669"/>
    <property type="project" value="UniProtKB-SubCell"/>
</dbReference>
<dbReference type="InterPro" id="IPR009695">
    <property type="entry name" value="Diacylglyc_glucosyltr_N"/>
</dbReference>
<comment type="subcellular location">
    <subcellularLocation>
        <location evidence="1">Membrane</location>
    </subcellularLocation>
</comment>
<sequence>MIVKIRHVFNLQINNLSLTGLNLFLTRERFVLYYTEVEMEERTMRPNPKRVLIVSASIGSGHNQAAEAIAGRIAWENPGATVKIVDFMDQENSYFNTLLKETYLKMLHLSPSMYDVLYRWTKLSGSGLPVQNLMAVIMKKTMEKLIRKYRPHLVICTHPFPCGAAAYLKKTRGIKTTLAAVITDFAIHRLWVYPEVDLYFVGVPELRTELLAQGIPGRSIHVSGIPIAAAFEQLYDKQSIAAELGLSKDLPTVLVMGGGLGLGGVKHALENLAAGGSVLQLIVLTGRNPKLQQALRQYSPASPHIVRLLGYSHRVPELMACADLLITKPGALTICEALAMKLPLVLYESIPGQEKDNAGYMSRKGAAVWVQSDDQLQPTVSRLLNNPDQLQRMQAIARELRQPQAARNIAAILERYFRTRYFTAANL</sequence>
<evidence type="ECO:0000256" key="2">
    <source>
        <dbReference type="ARBA" id="ARBA00006962"/>
    </source>
</evidence>